<comment type="caution">
    <text evidence="8">The sequence shown here is derived from an EMBL/GenBank/DDBJ whole genome shotgun (WGS) entry which is preliminary data.</text>
</comment>
<dbReference type="PANTHER" id="PTHR21529:SF4">
    <property type="entry name" value="TPR AND ANKYRIN REPEAT-CONTAINING PROTEIN 1"/>
    <property type="match status" value="1"/>
</dbReference>
<accession>A0A8H3B4Y2</accession>
<gene>
    <name evidence="8" type="ORF">RDB_LOCUS62945</name>
</gene>
<keyword evidence="4 5" id="KW-0067">ATP-binding</keyword>
<feature type="region of interest" description="Disordered" evidence="6">
    <location>
        <begin position="1"/>
        <end position="21"/>
    </location>
</feature>
<feature type="binding site" evidence="5">
    <location>
        <begin position="269"/>
        <end position="276"/>
    </location>
    <ligand>
        <name>ATP</name>
        <dbReference type="ChEBI" id="CHEBI:30616"/>
    </ligand>
</feature>
<proteinExistence type="predicted"/>
<evidence type="ECO:0000256" key="2">
    <source>
        <dbReference type="ARBA" id="ARBA00022801"/>
    </source>
</evidence>
<name>A0A8H3B4Y2_9AGAM</name>
<dbReference type="GO" id="GO:0004386">
    <property type="term" value="F:helicase activity"/>
    <property type="evidence" value="ECO:0007669"/>
    <property type="project" value="UniProtKB-UniRule"/>
</dbReference>
<dbReference type="InterPro" id="IPR014016">
    <property type="entry name" value="UvrD-like_ATP-bd"/>
</dbReference>
<dbReference type="Gene3D" id="3.40.50.300">
    <property type="entry name" value="P-loop containing nucleotide triphosphate hydrolases"/>
    <property type="match status" value="2"/>
</dbReference>
<dbReference type="InterPro" id="IPR039904">
    <property type="entry name" value="TRANK1"/>
</dbReference>
<keyword evidence="2 5" id="KW-0378">Hydrolase</keyword>
<feature type="region of interest" description="Disordered" evidence="6">
    <location>
        <begin position="1728"/>
        <end position="1751"/>
    </location>
</feature>
<evidence type="ECO:0000313" key="8">
    <source>
        <dbReference type="EMBL" id="CAE6448093.1"/>
    </source>
</evidence>
<dbReference type="GO" id="GO:0005524">
    <property type="term" value="F:ATP binding"/>
    <property type="evidence" value="ECO:0007669"/>
    <property type="project" value="UniProtKB-UniRule"/>
</dbReference>
<dbReference type="OrthoDB" id="3156807at2759"/>
<feature type="domain" description="UvrD-like helicase ATP-binding" evidence="7">
    <location>
        <begin position="248"/>
        <end position="639"/>
    </location>
</feature>
<reference evidence="8" key="1">
    <citation type="submission" date="2021-01" db="EMBL/GenBank/DDBJ databases">
        <authorList>
            <person name="Kaushik A."/>
        </authorList>
    </citation>
    <scope>NUCLEOTIDE SEQUENCE</scope>
    <source>
        <strain evidence="8">AG3-1AP</strain>
    </source>
</reference>
<evidence type="ECO:0000259" key="7">
    <source>
        <dbReference type="PROSITE" id="PS51198"/>
    </source>
</evidence>
<dbReference type="SUPFAM" id="SSF52540">
    <property type="entry name" value="P-loop containing nucleoside triphosphate hydrolases"/>
    <property type="match status" value="1"/>
</dbReference>
<evidence type="ECO:0000256" key="6">
    <source>
        <dbReference type="SAM" id="MobiDB-lite"/>
    </source>
</evidence>
<evidence type="ECO:0000256" key="3">
    <source>
        <dbReference type="ARBA" id="ARBA00022806"/>
    </source>
</evidence>
<dbReference type="GO" id="GO:0016787">
    <property type="term" value="F:hydrolase activity"/>
    <property type="evidence" value="ECO:0007669"/>
    <property type="project" value="UniProtKB-UniRule"/>
</dbReference>
<keyword evidence="1 5" id="KW-0547">Nucleotide-binding</keyword>
<dbReference type="Proteomes" id="UP000663831">
    <property type="component" value="Unassembled WGS sequence"/>
</dbReference>
<keyword evidence="3 5" id="KW-0347">Helicase</keyword>
<evidence type="ECO:0000256" key="5">
    <source>
        <dbReference type="PROSITE-ProRule" id="PRU00560"/>
    </source>
</evidence>
<sequence>MPYSGQAKPGSRSKPTEDKVKAEDISLENVRTLASTEFFDDWSGHGAWPIVISNRAVGDLRQLRRRDGHVFRMVGKKIKELSQGFFSNDNQKRLEGLKAEVPIYEAKVSRDLRIVYQIDIDTDVKRKSAKQIIKIYGVYTHAQMDNRLWSSVSHYHASHRGKEYREQCLARETARTPGKNVTLPSQFSYYEESETPKEPEISTHSTTDYAMDDEDLSTIRSFVVFEKFMLMSKSLVQSIVDDLDGAHVFQVSPKEKEVIYYDSASFVLGRSGTGKTTCIVFKMLGIERMFEEGAEAKPRQVFITQSPALAQKVQEYYRSLIRTYSHRSATHKHATPEDTGILADLRDEGMESFGLPSRYSLLEDQHFPLFLSFDQFCSLLEEDYIFRFGSLARSQVIARRFNPSYTVDIEEEFKSDPEYFHEQLLPAVWTMGKIKENKHVSVTFDVFAFAYWPHFDQGLTYGLDPALVYNEFIGVIEGSEDTLKCKSGVLSRDEYLELSQGNSLLASRRDRIYSLYESYRRARGQFGGYDAAERTHALIVATQNGKRLPGPKIDALYIDEVQDNLLIDSKLLFNFSDNPHGILMAGDTAQTISAGSSFRFEDLKAFFWRLESQDKAVRAKMRSPIHPVLFHLSVNYRSHGGIVDCASALVELVSQLFPNSIDKLQKESGLIEGPKPIFFSGWEQGSIQINQFLRDQEDVQIDFGANQVILVRNNAAREALRAQVGEIGLILTLYESKGLEFNDVLIYNFFEDSIASATTWRIVLYGLDSSKYRSLPEFDAIRHAIICSELKNLYVGITRARNHCWIWDISERAEPMKEYWTERNLIEKCGPGDPTPQLGATSSASEWEEQGRTLFERELYPQAMLCFQRAGLTLERDIAAAYEARKQARLLHATKSNDRETRTAFHYAAEKFLECGKVATSKQQNSCYIRAADCYMQAEEWKPAAETFIMARDFGMAAKCYRNAGFFAEAVETVQTHSESIQQTVAEEIIKVARLEYLRTAQYDQAEELFDDLDEQLEYMEDCGLESGRIEVLEHHQRHEEAAEAAAEAAFSRGDLLEGIRLLQSSNDPNLLRQAVENALGGLWILFPFGHQANSNPTVVDALIQFVSNDSSMLTEEEAHQIDVFRAIRTGNQARIGSLAQSHGILASDSPYRSMLSLLCFPYNSNTLVPSDDWTTQDFVTNTKLIWKYFAQLSELVRTLDISKLPTQRLLGVEPAEHRIASTESSESGFRIYSTSPLFSRLKHPGSSGLTHHSTLNVTSLTTTKSYTRRVAMDALCSVLRTEALKMHIAATSPNFLALYICLEFAIFGKCKCTGPACRRQHVNSFRLSETDRQAPFNQRVRALIMQLHLANKYHPQNRSGETELRKIRQTWAHKIHEALMPLFPPLGGLRCVDSAWIPELNQGAYLISMWCEQALFELDPYFGAKIFLSEVLASLDLVFHIDGKRFESYAYRLHSARLINFREDLMITDPKTQYSCSIIHHFINFYHRKSDNVIQQVLQAIQHVVFKGLVIEANILIYLLEFIGREIIVQWRRWSKGKDRIFDGLLVPRSWALDLLKRAPLIPQKGVVIPEFLRTLYKILEILRGYNNELSPLYSFSGKGALNPLRRGILILRICRLIVLVSNNTGFDLTKRIQVRRNISHALTGPGEIHHYLCDRLIQNSTWEDLEDTILRCPLNRGADQLVRLFLRRGNNPRQPRSSGFVRAFGYNRVPDIERLLSLTDFAQRPHSTLNPEAKPFNPSLPSQPSSEHRNDALEFEKDLDQEDGDTTGLMRTDNEETNIDALPETQSEFARHLTPDEIKSGTIILIALRRYVRFKRARQRSAVKTIWKCYSRYRDRRDAARSTADERYLRFQREYINNVKEPESVRPRPELFYFYKAILLGCMPHVAAYLRGLEHANQLKKHANRKRLQTVHHKELEEIQTRMDACSKFTTELKNVMAAVMPESNELNDLCALKMHVKKLDSIHQEMEKEFGRNEMPSSLGYHRQLGVTILLAKLESF</sequence>
<organism evidence="8 9">
    <name type="scientific">Rhizoctonia solani</name>
    <dbReference type="NCBI Taxonomy" id="456999"/>
    <lineage>
        <taxon>Eukaryota</taxon>
        <taxon>Fungi</taxon>
        <taxon>Dikarya</taxon>
        <taxon>Basidiomycota</taxon>
        <taxon>Agaricomycotina</taxon>
        <taxon>Agaricomycetes</taxon>
        <taxon>Cantharellales</taxon>
        <taxon>Ceratobasidiaceae</taxon>
        <taxon>Rhizoctonia</taxon>
    </lineage>
</organism>
<evidence type="ECO:0000313" key="9">
    <source>
        <dbReference type="Proteomes" id="UP000663831"/>
    </source>
</evidence>
<dbReference type="EMBL" id="CAJMWV010001864">
    <property type="protein sequence ID" value="CAE6448093.1"/>
    <property type="molecule type" value="Genomic_DNA"/>
</dbReference>
<protein>
    <recommendedName>
        <fullName evidence="7">UvrD-like helicase ATP-binding domain-containing protein</fullName>
    </recommendedName>
</protein>
<dbReference type="InterPro" id="IPR027417">
    <property type="entry name" value="P-loop_NTPase"/>
</dbReference>
<evidence type="ECO:0000256" key="1">
    <source>
        <dbReference type="ARBA" id="ARBA00022741"/>
    </source>
</evidence>
<dbReference type="PROSITE" id="PS51198">
    <property type="entry name" value="UVRD_HELICASE_ATP_BIND"/>
    <property type="match status" value="1"/>
</dbReference>
<dbReference type="PANTHER" id="PTHR21529">
    <property type="entry name" value="MAMMARY TURMOR VIRUS RECEPTOR HOMOLOG 1, 2 MTVR1, 2"/>
    <property type="match status" value="1"/>
</dbReference>
<evidence type="ECO:0000256" key="4">
    <source>
        <dbReference type="ARBA" id="ARBA00022840"/>
    </source>
</evidence>